<dbReference type="GO" id="GO:0016042">
    <property type="term" value="P:lipid catabolic process"/>
    <property type="evidence" value="ECO:0007669"/>
    <property type="project" value="UniProtKB-KW"/>
</dbReference>
<keyword evidence="2" id="KW-0732">Signal</keyword>
<evidence type="ECO:0000256" key="4">
    <source>
        <dbReference type="ARBA" id="ARBA00022963"/>
    </source>
</evidence>
<keyword evidence="4" id="KW-0442">Lipid degradation</keyword>
<evidence type="ECO:0000259" key="8">
    <source>
        <dbReference type="Pfam" id="PF00561"/>
    </source>
</evidence>
<feature type="active site" description="Nucleophile" evidence="7">
    <location>
        <position position="144"/>
    </location>
</feature>
<keyword evidence="5" id="KW-0443">Lipid metabolism</keyword>
<dbReference type="Gene3D" id="3.40.50.1820">
    <property type="entry name" value="alpha/beta hydrolase"/>
    <property type="match status" value="1"/>
</dbReference>
<dbReference type="InterPro" id="IPR029058">
    <property type="entry name" value="AB_hydrolase_fold"/>
</dbReference>
<dbReference type="GO" id="GO:0016788">
    <property type="term" value="F:hydrolase activity, acting on ester bonds"/>
    <property type="evidence" value="ECO:0007669"/>
    <property type="project" value="InterPro"/>
</dbReference>
<evidence type="ECO:0000256" key="1">
    <source>
        <dbReference type="ARBA" id="ARBA00010701"/>
    </source>
</evidence>
<reference evidence="9" key="1">
    <citation type="submission" date="2021-12" db="EMBL/GenBank/DDBJ databases">
        <authorList>
            <person name="Martin H S."/>
        </authorList>
    </citation>
    <scope>NUCLEOTIDE SEQUENCE</scope>
</reference>
<evidence type="ECO:0000256" key="5">
    <source>
        <dbReference type="ARBA" id="ARBA00023098"/>
    </source>
</evidence>
<feature type="domain" description="AB hydrolase-1" evidence="8">
    <location>
        <begin position="50"/>
        <end position="342"/>
    </location>
</feature>
<feature type="active site" description="Charge relay system" evidence="7">
    <location>
        <position position="347"/>
    </location>
</feature>
<dbReference type="SUPFAM" id="SSF53474">
    <property type="entry name" value="alpha/beta-Hydrolases"/>
    <property type="match status" value="1"/>
</dbReference>
<dbReference type="InterPro" id="IPR000073">
    <property type="entry name" value="AB_hydrolase_1"/>
</dbReference>
<evidence type="ECO:0000256" key="3">
    <source>
        <dbReference type="ARBA" id="ARBA00022801"/>
    </source>
</evidence>
<protein>
    <recommendedName>
        <fullName evidence="8">AB hydrolase-1 domain-containing protein</fullName>
    </recommendedName>
</protein>
<dbReference type="EMBL" id="OV170230">
    <property type="protein sequence ID" value="CAH0715859.1"/>
    <property type="molecule type" value="Genomic_DNA"/>
</dbReference>
<dbReference type="Pfam" id="PF00561">
    <property type="entry name" value="Abhydrolase_1"/>
    <property type="match status" value="1"/>
</dbReference>
<proteinExistence type="inferred from homology"/>
<name>A0A8J9Y3C0_9NEOP</name>
<evidence type="ECO:0000256" key="7">
    <source>
        <dbReference type="PIRSR" id="PIRSR000862-1"/>
    </source>
</evidence>
<evidence type="ECO:0000256" key="2">
    <source>
        <dbReference type="ARBA" id="ARBA00022729"/>
    </source>
</evidence>
<dbReference type="PANTHER" id="PTHR11005">
    <property type="entry name" value="LYSOSOMAL ACID LIPASE-RELATED"/>
    <property type="match status" value="1"/>
</dbReference>
<dbReference type="PIRSF" id="PIRSF000862">
    <property type="entry name" value="Steryl_ester_lip"/>
    <property type="match status" value="1"/>
</dbReference>
<accession>A0A8J9Y3C0</accession>
<dbReference type="OrthoDB" id="9974421at2759"/>
<sequence length="372" mass="42427">MSLDEGVLVKRTLNFTEIGKKLGFTVQQFDVVTQDGYILKLFHIPGNRNKPVLLMHGIIDSSDTFIIREKSSLAIALANSGYDVWLGNNRGNRYSRHHVYLNPDRDDKFWDFSFHELGYYDLPAIIDFILNKTGQKKLTAIGHSQGNAIFLVLGATRPEYNDKIKLLISLSPVCFLNNLMDAPYLLLKSVPTLSNVMTLLGQEEFMGDNTTFIRVFREICGTENSYSLCAHGILFPMAGSDPEELEPEFLPTIIAHYPTGTSKKNAIHLSQVGIQGLFSEFDYNWRNMDIYNSTMPPEYNLSKVTMRVALVAGRNDKLSTLKDVDLLNRKLPNVVEYLIIKRRKFSHLDAVWGRNMDKYLFPHIFKILAKYS</sequence>
<comment type="similarity">
    <text evidence="1">Belongs to the AB hydrolase superfamily. Lipase family.</text>
</comment>
<keyword evidence="6" id="KW-0325">Glycoprotein</keyword>
<evidence type="ECO:0000313" key="9">
    <source>
        <dbReference type="EMBL" id="CAH0715859.1"/>
    </source>
</evidence>
<keyword evidence="10" id="KW-1185">Reference proteome</keyword>
<dbReference type="FunFam" id="3.40.50.1820:FF:000057">
    <property type="entry name" value="Lipase"/>
    <property type="match status" value="1"/>
</dbReference>
<keyword evidence="3" id="KW-0378">Hydrolase</keyword>
<feature type="active site" description="Charge relay system" evidence="7">
    <location>
        <position position="316"/>
    </location>
</feature>
<dbReference type="InterPro" id="IPR025483">
    <property type="entry name" value="Lipase_euk"/>
</dbReference>
<dbReference type="Proteomes" id="UP000838878">
    <property type="component" value="Chromosome 10"/>
</dbReference>
<evidence type="ECO:0000256" key="6">
    <source>
        <dbReference type="ARBA" id="ARBA00023180"/>
    </source>
</evidence>
<feature type="non-terminal residue" evidence="9">
    <location>
        <position position="372"/>
    </location>
</feature>
<dbReference type="AlphaFoldDB" id="A0A8J9Y3C0"/>
<gene>
    <name evidence="9" type="ORF">BINO364_LOCUS2725</name>
</gene>
<organism evidence="9 10">
    <name type="scientific">Brenthis ino</name>
    <name type="common">lesser marbled fritillary</name>
    <dbReference type="NCBI Taxonomy" id="405034"/>
    <lineage>
        <taxon>Eukaryota</taxon>
        <taxon>Metazoa</taxon>
        <taxon>Ecdysozoa</taxon>
        <taxon>Arthropoda</taxon>
        <taxon>Hexapoda</taxon>
        <taxon>Insecta</taxon>
        <taxon>Pterygota</taxon>
        <taxon>Neoptera</taxon>
        <taxon>Endopterygota</taxon>
        <taxon>Lepidoptera</taxon>
        <taxon>Glossata</taxon>
        <taxon>Ditrysia</taxon>
        <taxon>Papilionoidea</taxon>
        <taxon>Nymphalidae</taxon>
        <taxon>Heliconiinae</taxon>
        <taxon>Argynnini</taxon>
        <taxon>Brenthis</taxon>
    </lineage>
</organism>
<evidence type="ECO:0000313" key="10">
    <source>
        <dbReference type="Proteomes" id="UP000838878"/>
    </source>
</evidence>